<dbReference type="Proteomes" id="UP000256774">
    <property type="component" value="Unassembled WGS sequence"/>
</dbReference>
<evidence type="ECO:0000313" key="2">
    <source>
        <dbReference type="EMBL" id="REH39889.1"/>
    </source>
</evidence>
<keyword evidence="3" id="KW-1185">Reference proteome</keyword>
<name>A0A3E0H837_9GAMM</name>
<protein>
    <recommendedName>
        <fullName evidence="4">DUF697 domain-containing protein</fullName>
    </recommendedName>
</protein>
<dbReference type="AlphaFoldDB" id="A0A3E0H837"/>
<feature type="transmembrane region" description="Helical" evidence="1">
    <location>
        <begin position="129"/>
        <end position="146"/>
    </location>
</feature>
<keyword evidence="1" id="KW-1133">Transmembrane helix</keyword>
<comment type="caution">
    <text evidence="2">The sequence shown here is derived from an EMBL/GenBank/DDBJ whole genome shotgun (WGS) entry which is preliminary data.</text>
</comment>
<reference evidence="2 3" key="1">
    <citation type="submission" date="2018-08" db="EMBL/GenBank/DDBJ databases">
        <title>Genomic Encyclopedia of Type Strains, Phase IV (KMG-IV): sequencing the most valuable type-strain genomes for metagenomic binning, comparative biology and taxonomic classification.</title>
        <authorList>
            <person name="Goeker M."/>
        </authorList>
    </citation>
    <scope>NUCLEOTIDE SEQUENCE [LARGE SCALE GENOMIC DNA]</scope>
    <source>
        <strain evidence="2 3">DSM 26022</strain>
    </source>
</reference>
<keyword evidence="1" id="KW-0812">Transmembrane</keyword>
<accession>A0A3E0H837</accession>
<organism evidence="2 3">
    <name type="scientific">Paraperlucidibaca baekdonensis</name>
    <dbReference type="NCBI Taxonomy" id="748120"/>
    <lineage>
        <taxon>Bacteria</taxon>
        <taxon>Pseudomonadati</taxon>
        <taxon>Pseudomonadota</taxon>
        <taxon>Gammaproteobacteria</taxon>
        <taxon>Moraxellales</taxon>
        <taxon>Moraxellaceae</taxon>
        <taxon>Paraperlucidibaca</taxon>
    </lineage>
</organism>
<sequence length="173" mass="19481">MRCRQQRGAFVTVIKPLSQAELAQVKKDCQRLVRRVSWVSAGAAVVPVPLFDVVFDVGVLIKVIPDINQRFGLEPEQIEQMPEETRIQVWKRRAERGSELIGMVVSRELIRRSLQGMGTRIVAKQVTKFIPLGGQIIAATLGYWIMRKLAMSHVDDCYEVALTANGYSTKATR</sequence>
<keyword evidence="1" id="KW-0472">Membrane</keyword>
<gene>
    <name evidence="2" type="ORF">DFR26_0083</name>
</gene>
<dbReference type="EMBL" id="QUNR01000001">
    <property type="protein sequence ID" value="REH39889.1"/>
    <property type="molecule type" value="Genomic_DNA"/>
</dbReference>
<evidence type="ECO:0000313" key="3">
    <source>
        <dbReference type="Proteomes" id="UP000256774"/>
    </source>
</evidence>
<proteinExistence type="predicted"/>
<evidence type="ECO:0000256" key="1">
    <source>
        <dbReference type="SAM" id="Phobius"/>
    </source>
</evidence>
<evidence type="ECO:0008006" key="4">
    <source>
        <dbReference type="Google" id="ProtNLM"/>
    </source>
</evidence>